<dbReference type="AlphaFoldDB" id="A0A835AKC6"/>
<organism evidence="1 2">
    <name type="scientific">Digitaria exilis</name>
    <dbReference type="NCBI Taxonomy" id="1010633"/>
    <lineage>
        <taxon>Eukaryota</taxon>
        <taxon>Viridiplantae</taxon>
        <taxon>Streptophyta</taxon>
        <taxon>Embryophyta</taxon>
        <taxon>Tracheophyta</taxon>
        <taxon>Spermatophyta</taxon>
        <taxon>Magnoliopsida</taxon>
        <taxon>Liliopsida</taxon>
        <taxon>Poales</taxon>
        <taxon>Poaceae</taxon>
        <taxon>PACMAD clade</taxon>
        <taxon>Panicoideae</taxon>
        <taxon>Panicodae</taxon>
        <taxon>Paniceae</taxon>
        <taxon>Anthephorinae</taxon>
        <taxon>Digitaria</taxon>
    </lineage>
</organism>
<dbReference type="Proteomes" id="UP000636709">
    <property type="component" value="Unassembled WGS sequence"/>
</dbReference>
<accession>A0A835AKC6</accession>
<sequence>MHLASLREIRLSGFMGTCQEMEVADLLFGAGAMRPSLEKVSVSLFPRLIRQGAEGGSVVTTPTFDWMSATPAQLWRHLQAVVAKVQTQFPLAGGRWETNSGEGLAWTRTKSSSVAGL</sequence>
<evidence type="ECO:0000313" key="1">
    <source>
        <dbReference type="EMBL" id="KAF8664400.1"/>
    </source>
</evidence>
<evidence type="ECO:0000313" key="2">
    <source>
        <dbReference type="Proteomes" id="UP000636709"/>
    </source>
</evidence>
<gene>
    <name evidence="1" type="ORF">HU200_054571</name>
</gene>
<comment type="caution">
    <text evidence="1">The sequence shown here is derived from an EMBL/GenBank/DDBJ whole genome shotgun (WGS) entry which is preliminary data.</text>
</comment>
<reference evidence="1" key="1">
    <citation type="submission" date="2020-07" db="EMBL/GenBank/DDBJ databases">
        <title>Genome sequence and genetic diversity analysis of an under-domesticated orphan crop, white fonio (Digitaria exilis).</title>
        <authorList>
            <person name="Bennetzen J.L."/>
            <person name="Chen S."/>
            <person name="Ma X."/>
            <person name="Wang X."/>
            <person name="Yssel A.E.J."/>
            <person name="Chaluvadi S.R."/>
            <person name="Johnson M."/>
            <person name="Gangashetty P."/>
            <person name="Hamidou F."/>
            <person name="Sanogo M.D."/>
            <person name="Zwaenepoel A."/>
            <person name="Wallace J."/>
            <person name="Van De Peer Y."/>
            <person name="Van Deynze A."/>
        </authorList>
    </citation>
    <scope>NUCLEOTIDE SEQUENCE</scope>
    <source>
        <tissue evidence="1">Leaves</tissue>
    </source>
</reference>
<protein>
    <submittedName>
        <fullName evidence="1">Uncharacterized protein</fullName>
    </submittedName>
</protein>
<dbReference type="EMBL" id="JACEFO010002349">
    <property type="protein sequence ID" value="KAF8664400.1"/>
    <property type="molecule type" value="Genomic_DNA"/>
</dbReference>
<keyword evidence="2" id="KW-1185">Reference proteome</keyword>
<proteinExistence type="predicted"/>
<name>A0A835AKC6_9POAL</name>
<dbReference type="OrthoDB" id="604899at2759"/>